<organism evidence="6 7">
    <name type="scientific">Shinella curvata</name>
    <dbReference type="NCBI Taxonomy" id="1817964"/>
    <lineage>
        <taxon>Bacteria</taxon>
        <taxon>Pseudomonadati</taxon>
        <taxon>Pseudomonadota</taxon>
        <taxon>Alphaproteobacteria</taxon>
        <taxon>Hyphomicrobiales</taxon>
        <taxon>Rhizobiaceae</taxon>
        <taxon>Shinella</taxon>
    </lineage>
</organism>
<evidence type="ECO:0000256" key="4">
    <source>
        <dbReference type="PROSITE-ProRule" id="PRU00335"/>
    </source>
</evidence>
<name>A0ABT8XLM1_9HYPH</name>
<evidence type="ECO:0000256" key="3">
    <source>
        <dbReference type="ARBA" id="ARBA00023163"/>
    </source>
</evidence>
<dbReference type="InterPro" id="IPR036271">
    <property type="entry name" value="Tet_transcr_reg_TetR-rel_C_sf"/>
</dbReference>
<dbReference type="SUPFAM" id="SSF48498">
    <property type="entry name" value="Tetracyclin repressor-like, C-terminal domain"/>
    <property type="match status" value="1"/>
</dbReference>
<dbReference type="EMBL" id="WHSC02000014">
    <property type="protein sequence ID" value="MDO6124629.1"/>
    <property type="molecule type" value="Genomic_DNA"/>
</dbReference>
<feature type="DNA-binding region" description="H-T-H motif" evidence="4">
    <location>
        <begin position="31"/>
        <end position="50"/>
    </location>
</feature>
<dbReference type="InterPro" id="IPR004111">
    <property type="entry name" value="Repressor_TetR_C"/>
</dbReference>
<evidence type="ECO:0000256" key="1">
    <source>
        <dbReference type="ARBA" id="ARBA00023015"/>
    </source>
</evidence>
<keyword evidence="2 4" id="KW-0238">DNA-binding</keyword>
<dbReference type="Gene3D" id="1.10.357.10">
    <property type="entry name" value="Tetracycline Repressor, domain 2"/>
    <property type="match status" value="1"/>
</dbReference>
<dbReference type="InterPro" id="IPR009057">
    <property type="entry name" value="Homeodomain-like_sf"/>
</dbReference>
<dbReference type="Gene3D" id="1.10.10.60">
    <property type="entry name" value="Homeodomain-like"/>
    <property type="match status" value="1"/>
</dbReference>
<keyword evidence="3" id="KW-0804">Transcription</keyword>
<dbReference type="InterPro" id="IPR001647">
    <property type="entry name" value="HTH_TetR"/>
</dbReference>
<keyword evidence="1" id="KW-0805">Transcription regulation</keyword>
<dbReference type="PROSITE" id="PS50977">
    <property type="entry name" value="HTH_TETR_2"/>
    <property type="match status" value="1"/>
</dbReference>
<dbReference type="PANTHER" id="PTHR30055:SF151">
    <property type="entry name" value="TRANSCRIPTIONAL REGULATORY PROTEIN"/>
    <property type="match status" value="1"/>
</dbReference>
<evidence type="ECO:0000259" key="5">
    <source>
        <dbReference type="PROSITE" id="PS50977"/>
    </source>
</evidence>
<dbReference type="Pfam" id="PF00440">
    <property type="entry name" value="TetR_N"/>
    <property type="match status" value="1"/>
</dbReference>
<dbReference type="SUPFAM" id="SSF46689">
    <property type="entry name" value="Homeodomain-like"/>
    <property type="match status" value="1"/>
</dbReference>
<feature type="domain" description="HTH tetR-type" evidence="5">
    <location>
        <begin position="8"/>
        <end position="68"/>
    </location>
</feature>
<dbReference type="InterPro" id="IPR050109">
    <property type="entry name" value="HTH-type_TetR-like_transc_reg"/>
</dbReference>
<evidence type="ECO:0000313" key="7">
    <source>
        <dbReference type="Proteomes" id="UP001177080"/>
    </source>
</evidence>
<evidence type="ECO:0000313" key="6">
    <source>
        <dbReference type="EMBL" id="MDO6124629.1"/>
    </source>
</evidence>
<accession>A0ABT8XLM1</accession>
<sequence length="234" mass="25654">MGRAAAVGLTRERVVDAAIALIDEEGLPGFSVRALARRLNVFPAALYWHAGGRKTDLFAEISGALIAGLMAHDDRAGDWRDTIRTLFKRFRSRIHQHPNAAPLLGPSIRSNGAPNAPWVEIVLAALVQAGFKEEGLIDAFNAVVGALEGFVTIELAADEASEDSEWVKTFDADLEALDADVFPLTKQYLPRMYNQSFVMRWKSGNSAPLDKGYDFLIETLISGLEMQAQRSSRP</sequence>
<evidence type="ECO:0000256" key="2">
    <source>
        <dbReference type="ARBA" id="ARBA00023125"/>
    </source>
</evidence>
<gene>
    <name evidence="6" type="ORF">GB928_025940</name>
</gene>
<dbReference type="Pfam" id="PF02909">
    <property type="entry name" value="TetR_C_1"/>
    <property type="match status" value="1"/>
</dbReference>
<comment type="caution">
    <text evidence="6">The sequence shown here is derived from an EMBL/GenBank/DDBJ whole genome shotgun (WGS) entry which is preliminary data.</text>
</comment>
<keyword evidence="7" id="KW-1185">Reference proteome</keyword>
<protein>
    <submittedName>
        <fullName evidence="6">TetR family transcriptional regulator</fullName>
    </submittedName>
</protein>
<dbReference type="PANTHER" id="PTHR30055">
    <property type="entry name" value="HTH-TYPE TRANSCRIPTIONAL REGULATOR RUTR"/>
    <property type="match status" value="1"/>
</dbReference>
<reference evidence="6" key="1">
    <citation type="submission" date="2022-04" db="EMBL/GenBank/DDBJ databases">
        <title>Shinella lacus sp. nov., a novel member of the genus Shinella from water.</title>
        <authorList>
            <person name="Deng Y."/>
        </authorList>
    </citation>
    <scope>NUCLEOTIDE SEQUENCE</scope>
    <source>
        <strain evidence="6">JCM 31239</strain>
    </source>
</reference>
<proteinExistence type="predicted"/>
<dbReference type="Proteomes" id="UP001177080">
    <property type="component" value="Unassembled WGS sequence"/>
</dbReference>
<dbReference type="RefSeq" id="WP_244763945.1">
    <property type="nucleotide sequence ID" value="NZ_JALJCJ010000010.1"/>
</dbReference>